<feature type="transmembrane region" description="Helical" evidence="2">
    <location>
        <begin position="45"/>
        <end position="66"/>
    </location>
</feature>
<dbReference type="HOGENOM" id="CLU_046025_0_0_1"/>
<organism evidence="4 5">
    <name type="scientific">Phanerochaete carnosa (strain HHB-10118-sp)</name>
    <name type="common">White-rot fungus</name>
    <name type="synonym">Peniophora carnosa</name>
    <dbReference type="NCBI Taxonomy" id="650164"/>
    <lineage>
        <taxon>Eukaryota</taxon>
        <taxon>Fungi</taxon>
        <taxon>Dikarya</taxon>
        <taxon>Basidiomycota</taxon>
        <taxon>Agaricomycotina</taxon>
        <taxon>Agaricomycetes</taxon>
        <taxon>Polyporales</taxon>
        <taxon>Phanerochaetaceae</taxon>
        <taxon>Phanerochaete</taxon>
    </lineage>
</organism>
<feature type="transmembrane region" description="Helical" evidence="2">
    <location>
        <begin position="117"/>
        <end position="137"/>
    </location>
</feature>
<dbReference type="AlphaFoldDB" id="K5W7T0"/>
<dbReference type="PANTHER" id="PTHR40465">
    <property type="entry name" value="CHROMOSOME 1, WHOLE GENOME SHOTGUN SEQUENCE"/>
    <property type="match status" value="1"/>
</dbReference>
<gene>
    <name evidence="4" type="ORF">PHACADRAFT_208558</name>
</gene>
<feature type="region of interest" description="Disordered" evidence="1">
    <location>
        <begin position="309"/>
        <end position="341"/>
    </location>
</feature>
<dbReference type="GeneID" id="18912766"/>
<feature type="compositionally biased region" description="Basic and acidic residues" evidence="1">
    <location>
        <begin position="327"/>
        <end position="341"/>
    </location>
</feature>
<keyword evidence="5" id="KW-1185">Reference proteome</keyword>
<dbReference type="KEGG" id="pco:PHACADRAFT_208558"/>
<feature type="transmembrane region" description="Helical" evidence="2">
    <location>
        <begin position="86"/>
        <end position="105"/>
    </location>
</feature>
<proteinExistence type="predicted"/>
<name>K5W7T0_PHACS</name>
<sequence length="341" mass="37770">MAPESLTYGALLVGGLIALFLSGVVSTQAFYYRRSYLDDRLRNKIMVLLVWILDLLHSSFVIASVFRCLVNGIGNPLAIRRIAWEVSVTISITGILTFIIHLFFTHRVWTLSKCNKALSGTIALLAFLRMLSAFGTVVQMSRFKTWQGFHDGAGWTFTTGLAISASVDFIIATSLCYFLQKRRTGFKGMDEIIDSIIRYTVESGLLTFTLTVASFVCWLTMPSNFIFLALHFCISKTYANSFLATLNARSHIKERAGSSAGRNNSIRLGTVFSTGHPHTPRSHTGPSDTVNTTNTVQITVEKSVHCVTDVESAEPDPTDLEPVYAPRDGKDVPFNDLHKLP</sequence>
<evidence type="ECO:0000256" key="2">
    <source>
        <dbReference type="SAM" id="Phobius"/>
    </source>
</evidence>
<evidence type="ECO:0000313" key="5">
    <source>
        <dbReference type="Proteomes" id="UP000008370"/>
    </source>
</evidence>
<protein>
    <recommendedName>
        <fullName evidence="3">DUF6534 domain-containing protein</fullName>
    </recommendedName>
</protein>
<dbReference type="OrthoDB" id="3206554at2759"/>
<reference evidence="4 5" key="1">
    <citation type="journal article" date="2012" name="BMC Genomics">
        <title>Comparative genomics of the white-rot fungi, Phanerochaete carnosa and P. chrysosporium, to elucidate the genetic basis of the distinct wood types they colonize.</title>
        <authorList>
            <person name="Suzuki H."/>
            <person name="MacDonald J."/>
            <person name="Syed K."/>
            <person name="Salamov A."/>
            <person name="Hori C."/>
            <person name="Aerts A."/>
            <person name="Henrissat B."/>
            <person name="Wiebenga A."/>
            <person name="vanKuyk P.A."/>
            <person name="Barry K."/>
            <person name="Lindquist E."/>
            <person name="LaButti K."/>
            <person name="Lapidus A."/>
            <person name="Lucas S."/>
            <person name="Coutinho P."/>
            <person name="Gong Y."/>
            <person name="Samejima M."/>
            <person name="Mahadevan R."/>
            <person name="Abou-Zaid M."/>
            <person name="de Vries R.P."/>
            <person name="Igarashi K."/>
            <person name="Yadav J.S."/>
            <person name="Grigoriev I.V."/>
            <person name="Master E.R."/>
        </authorList>
    </citation>
    <scope>NUCLEOTIDE SEQUENCE [LARGE SCALE GENOMIC DNA]</scope>
    <source>
        <strain evidence="4 5">HHB-10118-sp</strain>
    </source>
</reference>
<dbReference type="EMBL" id="JH930472">
    <property type="protein sequence ID" value="EKM55029.1"/>
    <property type="molecule type" value="Genomic_DNA"/>
</dbReference>
<dbReference type="InParanoid" id="K5W7T0"/>
<dbReference type="InterPro" id="IPR045339">
    <property type="entry name" value="DUF6534"/>
</dbReference>
<dbReference type="RefSeq" id="XP_007395376.1">
    <property type="nucleotide sequence ID" value="XM_007395314.1"/>
</dbReference>
<evidence type="ECO:0000313" key="4">
    <source>
        <dbReference type="EMBL" id="EKM55029.1"/>
    </source>
</evidence>
<dbReference type="PANTHER" id="PTHR40465:SF1">
    <property type="entry name" value="DUF6534 DOMAIN-CONTAINING PROTEIN"/>
    <property type="match status" value="1"/>
</dbReference>
<accession>K5W7T0</accession>
<feature type="transmembrane region" description="Helical" evidence="2">
    <location>
        <begin position="199"/>
        <end position="221"/>
    </location>
</feature>
<dbReference type="Pfam" id="PF20152">
    <property type="entry name" value="DUF6534"/>
    <property type="match status" value="1"/>
</dbReference>
<keyword evidence="2" id="KW-0812">Transmembrane</keyword>
<feature type="domain" description="DUF6534" evidence="3">
    <location>
        <begin position="164"/>
        <end position="251"/>
    </location>
</feature>
<dbReference type="Proteomes" id="UP000008370">
    <property type="component" value="Unassembled WGS sequence"/>
</dbReference>
<evidence type="ECO:0000259" key="3">
    <source>
        <dbReference type="Pfam" id="PF20152"/>
    </source>
</evidence>
<feature type="transmembrane region" description="Helical" evidence="2">
    <location>
        <begin position="6"/>
        <end position="25"/>
    </location>
</feature>
<keyword evidence="2" id="KW-1133">Transmembrane helix</keyword>
<evidence type="ECO:0000256" key="1">
    <source>
        <dbReference type="SAM" id="MobiDB-lite"/>
    </source>
</evidence>
<keyword evidence="2" id="KW-0472">Membrane</keyword>
<feature type="transmembrane region" description="Helical" evidence="2">
    <location>
        <begin position="157"/>
        <end position="179"/>
    </location>
</feature>